<protein>
    <submittedName>
        <fullName evidence="1">Uncharacterized protein</fullName>
    </submittedName>
</protein>
<dbReference type="Proteomes" id="UP001412067">
    <property type="component" value="Unassembled WGS sequence"/>
</dbReference>
<reference evidence="1 2" key="1">
    <citation type="journal article" date="2022" name="Nat. Plants">
        <title>Genomes of leafy and leafless Platanthera orchids illuminate the evolution of mycoheterotrophy.</title>
        <authorList>
            <person name="Li M.H."/>
            <person name="Liu K.W."/>
            <person name="Li Z."/>
            <person name="Lu H.C."/>
            <person name="Ye Q.L."/>
            <person name="Zhang D."/>
            <person name="Wang J.Y."/>
            <person name="Li Y.F."/>
            <person name="Zhong Z.M."/>
            <person name="Liu X."/>
            <person name="Yu X."/>
            <person name="Liu D.K."/>
            <person name="Tu X.D."/>
            <person name="Liu B."/>
            <person name="Hao Y."/>
            <person name="Liao X.Y."/>
            <person name="Jiang Y.T."/>
            <person name="Sun W.H."/>
            <person name="Chen J."/>
            <person name="Chen Y.Q."/>
            <person name="Ai Y."/>
            <person name="Zhai J.W."/>
            <person name="Wu S.S."/>
            <person name="Zhou Z."/>
            <person name="Hsiao Y.Y."/>
            <person name="Wu W.L."/>
            <person name="Chen Y.Y."/>
            <person name="Lin Y.F."/>
            <person name="Hsu J.L."/>
            <person name="Li C.Y."/>
            <person name="Wang Z.W."/>
            <person name="Zhao X."/>
            <person name="Zhong W.Y."/>
            <person name="Ma X.K."/>
            <person name="Ma L."/>
            <person name="Huang J."/>
            <person name="Chen G.Z."/>
            <person name="Huang M.Z."/>
            <person name="Huang L."/>
            <person name="Peng D.H."/>
            <person name="Luo Y.B."/>
            <person name="Zou S.Q."/>
            <person name="Chen S.P."/>
            <person name="Lan S."/>
            <person name="Tsai W.C."/>
            <person name="Van de Peer Y."/>
            <person name="Liu Z.J."/>
        </authorList>
    </citation>
    <scope>NUCLEOTIDE SEQUENCE [LARGE SCALE GENOMIC DNA]</scope>
    <source>
        <strain evidence="1">Lor288</strain>
    </source>
</reference>
<gene>
    <name evidence="1" type="ORF">KSP40_PGU008174</name>
</gene>
<proteinExistence type="predicted"/>
<name>A0ABR2MXU3_9ASPA</name>
<organism evidence="1 2">
    <name type="scientific">Platanthera guangdongensis</name>
    <dbReference type="NCBI Taxonomy" id="2320717"/>
    <lineage>
        <taxon>Eukaryota</taxon>
        <taxon>Viridiplantae</taxon>
        <taxon>Streptophyta</taxon>
        <taxon>Embryophyta</taxon>
        <taxon>Tracheophyta</taxon>
        <taxon>Spermatophyta</taxon>
        <taxon>Magnoliopsida</taxon>
        <taxon>Liliopsida</taxon>
        <taxon>Asparagales</taxon>
        <taxon>Orchidaceae</taxon>
        <taxon>Orchidoideae</taxon>
        <taxon>Orchideae</taxon>
        <taxon>Orchidinae</taxon>
        <taxon>Platanthera</taxon>
    </lineage>
</organism>
<comment type="caution">
    <text evidence="1">The sequence shown here is derived from an EMBL/GenBank/DDBJ whole genome shotgun (WGS) entry which is preliminary data.</text>
</comment>
<sequence length="225" mass="25300">MLFPFSTVSVFDPLHLAFSARILRTETILSIDRTQFSFSLHDILETSIMLEKDWNLIIIKKTLSGFYFIECHPSFTSMLQNTLSSYAPNQHDTCYTLQLGKSMQCNGIASKDDDDTTLFLDCQCSSLTAEGIQISVSQFKLILLLEKTLFGSLVPAPQYSPPPPFSPSSTFLLCNIRRLLTPDYTNEEQIGDTKPVVVHTDLDNFGDEYDATFDDVGNEYGEGFD</sequence>
<dbReference type="EMBL" id="JBBWWR010000004">
    <property type="protein sequence ID" value="KAK8968692.1"/>
    <property type="molecule type" value="Genomic_DNA"/>
</dbReference>
<evidence type="ECO:0000313" key="2">
    <source>
        <dbReference type="Proteomes" id="UP001412067"/>
    </source>
</evidence>
<accession>A0ABR2MXU3</accession>
<keyword evidence="2" id="KW-1185">Reference proteome</keyword>
<evidence type="ECO:0000313" key="1">
    <source>
        <dbReference type="EMBL" id="KAK8968692.1"/>
    </source>
</evidence>